<feature type="transmembrane region" description="Helical" evidence="7">
    <location>
        <begin position="133"/>
        <end position="154"/>
    </location>
</feature>
<dbReference type="Proteomes" id="UP000002941">
    <property type="component" value="Unassembled WGS sequence"/>
</dbReference>
<keyword evidence="9" id="KW-1185">Reference proteome</keyword>
<dbReference type="PATRIC" id="fig|1125718.3.peg.1474"/>
<dbReference type="PANTHER" id="PTHR30250:SF11">
    <property type="entry name" value="O-ANTIGEN TRANSPORTER-RELATED"/>
    <property type="match status" value="1"/>
</dbReference>
<evidence type="ECO:0000256" key="7">
    <source>
        <dbReference type="SAM" id="Phobius"/>
    </source>
</evidence>
<dbReference type="InterPro" id="IPR050833">
    <property type="entry name" value="Poly_Biosynth_Transport"/>
</dbReference>
<feature type="transmembrane region" description="Helical" evidence="7">
    <location>
        <begin position="240"/>
        <end position="260"/>
    </location>
</feature>
<dbReference type="eggNOG" id="COG2244">
    <property type="taxonomic scope" value="Bacteria"/>
</dbReference>
<dbReference type="AlphaFoldDB" id="J0NBC9"/>
<feature type="transmembrane region" description="Helical" evidence="7">
    <location>
        <begin position="316"/>
        <end position="342"/>
    </location>
</feature>
<protein>
    <submittedName>
        <fullName evidence="8">Polysaccharide biosynthesis protein</fullName>
    </submittedName>
</protein>
<feature type="transmembrane region" description="Helical" evidence="7">
    <location>
        <begin position="160"/>
        <end position="180"/>
    </location>
</feature>
<dbReference type="RefSeq" id="WP_008731501.1">
    <property type="nucleotide sequence ID" value="NZ_AKFT01000113.1"/>
</dbReference>
<dbReference type="EMBL" id="AKFT01000113">
    <property type="protein sequence ID" value="EJF44284.1"/>
    <property type="molecule type" value="Genomic_DNA"/>
</dbReference>
<evidence type="ECO:0000256" key="4">
    <source>
        <dbReference type="ARBA" id="ARBA00022989"/>
    </source>
</evidence>
<feature type="transmembrane region" description="Helical" evidence="7">
    <location>
        <begin position="376"/>
        <end position="396"/>
    </location>
</feature>
<keyword evidence="2" id="KW-1003">Cell membrane</keyword>
<accession>J0NBC9</accession>
<reference evidence="8 9" key="1">
    <citation type="submission" date="2012-05" db="EMBL/GenBank/DDBJ databases">
        <authorList>
            <person name="Harkins D.M."/>
            <person name="Madupu R."/>
            <person name="Durkin A.S."/>
            <person name="Torralba M."/>
            <person name="Methe B."/>
            <person name="Sutton G.G."/>
            <person name="Nelson K.E."/>
        </authorList>
    </citation>
    <scope>NUCLEOTIDE SEQUENCE [LARGE SCALE GENOMIC DNA]</scope>
    <source>
        <strain evidence="8 9">F0489</strain>
    </source>
</reference>
<keyword evidence="3 7" id="KW-0812">Transmembrane</keyword>
<proteinExistence type="predicted"/>
<dbReference type="OrthoDB" id="5188012at2"/>
<evidence type="ECO:0000313" key="8">
    <source>
        <dbReference type="EMBL" id="EJF44284.1"/>
    </source>
</evidence>
<name>J0NBC9_9ACTO</name>
<comment type="subcellular location">
    <subcellularLocation>
        <location evidence="1">Cell membrane</location>
        <topology evidence="1">Multi-pass membrane protein</topology>
    </subcellularLocation>
</comment>
<evidence type="ECO:0000256" key="6">
    <source>
        <dbReference type="SAM" id="MobiDB-lite"/>
    </source>
</evidence>
<keyword evidence="5 7" id="KW-0472">Membrane</keyword>
<comment type="caution">
    <text evidence="8">The sequence shown here is derived from an EMBL/GenBank/DDBJ whole genome shotgun (WGS) entry which is preliminary data.</text>
</comment>
<evidence type="ECO:0000256" key="5">
    <source>
        <dbReference type="ARBA" id="ARBA00023136"/>
    </source>
</evidence>
<feature type="transmembrane region" description="Helical" evidence="7">
    <location>
        <begin position="35"/>
        <end position="59"/>
    </location>
</feature>
<feature type="transmembrane region" description="Helical" evidence="7">
    <location>
        <begin position="103"/>
        <end position="121"/>
    </location>
</feature>
<gene>
    <name evidence="8" type="ORF">HMPREF1318_0299</name>
</gene>
<sequence length="428" mass="45442">MSSKAGARSLVLAGTFIAPISQWFVFWLLARYGSVAQSGVFAALLAYSTPLFIAAGWGLRNTLITLRRNYSFALYLKLRILLLGAAALLLIGIGAWTQADPTMLWAVLVMKVTDGITDLLYGPLQRQQALAPYGLIMIANGLVSALMSVLMAALCTNASMIVFGSSVGSTVTMILAIIVLKRRPASEPAAGRTSESARALLRISAPIAFAQMLAVIITNIPTWTVAALGDNADVGRFAAAAYILTLGSLLGSSLNSMFIGEYQSIASDQGFQPLLHRLKQTTIRIGLVGILLSTLAFLIGPFLLESVYGHSFTFSPWLIAALTAAAILDPGTYVLNAGLLALNEYRNQFLVVAWSLTFTVVCILVCYLANAPALWAGTTAAATANTTKIAFSALAIGRSRRHMGDAHPTTHSSRTNQSLIGGLTPLDD</sequence>
<feature type="transmembrane region" description="Helical" evidence="7">
    <location>
        <begin position="80"/>
        <end position="97"/>
    </location>
</feature>
<dbReference type="PANTHER" id="PTHR30250">
    <property type="entry name" value="PST FAMILY PREDICTED COLANIC ACID TRANSPORTER"/>
    <property type="match status" value="1"/>
</dbReference>
<feature type="compositionally biased region" description="Polar residues" evidence="6">
    <location>
        <begin position="409"/>
        <end position="419"/>
    </location>
</feature>
<feature type="region of interest" description="Disordered" evidence="6">
    <location>
        <begin position="402"/>
        <end position="428"/>
    </location>
</feature>
<feature type="transmembrane region" description="Helical" evidence="7">
    <location>
        <begin position="9"/>
        <end position="29"/>
    </location>
</feature>
<evidence type="ECO:0000256" key="1">
    <source>
        <dbReference type="ARBA" id="ARBA00004651"/>
    </source>
</evidence>
<feature type="transmembrane region" description="Helical" evidence="7">
    <location>
        <begin position="200"/>
        <end position="220"/>
    </location>
</feature>
<evidence type="ECO:0000256" key="3">
    <source>
        <dbReference type="ARBA" id="ARBA00022692"/>
    </source>
</evidence>
<feature type="transmembrane region" description="Helical" evidence="7">
    <location>
        <begin position="281"/>
        <end position="304"/>
    </location>
</feature>
<evidence type="ECO:0000256" key="2">
    <source>
        <dbReference type="ARBA" id="ARBA00022475"/>
    </source>
</evidence>
<organism evidence="8 9">
    <name type="scientific">Actinomyces massiliensis F0489</name>
    <dbReference type="NCBI Taxonomy" id="1125718"/>
    <lineage>
        <taxon>Bacteria</taxon>
        <taxon>Bacillati</taxon>
        <taxon>Actinomycetota</taxon>
        <taxon>Actinomycetes</taxon>
        <taxon>Actinomycetales</taxon>
        <taxon>Actinomycetaceae</taxon>
        <taxon>Actinomyces</taxon>
    </lineage>
</organism>
<evidence type="ECO:0000313" key="9">
    <source>
        <dbReference type="Proteomes" id="UP000002941"/>
    </source>
</evidence>
<feature type="transmembrane region" description="Helical" evidence="7">
    <location>
        <begin position="349"/>
        <end position="370"/>
    </location>
</feature>
<dbReference type="GO" id="GO:0005886">
    <property type="term" value="C:plasma membrane"/>
    <property type="evidence" value="ECO:0007669"/>
    <property type="project" value="UniProtKB-SubCell"/>
</dbReference>
<keyword evidence="4 7" id="KW-1133">Transmembrane helix</keyword>